<gene>
    <name evidence="6" type="ORF">CBER1_00818</name>
</gene>
<dbReference type="PROSITE" id="PS50305">
    <property type="entry name" value="SIRTUIN"/>
    <property type="match status" value="1"/>
</dbReference>
<feature type="binding site" evidence="4">
    <location>
        <position position="197"/>
    </location>
    <ligand>
        <name>Zn(2+)</name>
        <dbReference type="ChEBI" id="CHEBI:29105"/>
    </ligand>
</feature>
<dbReference type="Pfam" id="PF02146">
    <property type="entry name" value="SIR2"/>
    <property type="match status" value="1"/>
</dbReference>
<dbReference type="PANTHER" id="PTHR47651">
    <property type="entry name" value="NAD-DEPENDENT HISTONE DEACETYLASE HST4"/>
    <property type="match status" value="1"/>
</dbReference>
<organism evidence="6 7">
    <name type="scientific">Cercospora berteroae</name>
    <dbReference type="NCBI Taxonomy" id="357750"/>
    <lineage>
        <taxon>Eukaryota</taxon>
        <taxon>Fungi</taxon>
        <taxon>Dikarya</taxon>
        <taxon>Ascomycota</taxon>
        <taxon>Pezizomycotina</taxon>
        <taxon>Dothideomycetes</taxon>
        <taxon>Dothideomycetidae</taxon>
        <taxon>Mycosphaerellales</taxon>
        <taxon>Mycosphaerellaceae</taxon>
        <taxon>Cercospora</taxon>
    </lineage>
</organism>
<dbReference type="InterPro" id="IPR026590">
    <property type="entry name" value="Ssirtuin_cat_dom"/>
</dbReference>
<name>A0A2S6C1S9_9PEZI</name>
<dbReference type="InterPro" id="IPR003000">
    <property type="entry name" value="Sirtuin"/>
</dbReference>
<dbReference type="EMBL" id="PNEN01000577">
    <property type="protein sequence ID" value="PPJ53656.1"/>
    <property type="molecule type" value="Genomic_DNA"/>
</dbReference>
<dbReference type="AlphaFoldDB" id="A0A2S6C1S9"/>
<evidence type="ECO:0000256" key="4">
    <source>
        <dbReference type="PROSITE-ProRule" id="PRU00236"/>
    </source>
</evidence>
<evidence type="ECO:0000313" key="7">
    <source>
        <dbReference type="Proteomes" id="UP000237631"/>
    </source>
</evidence>
<keyword evidence="4" id="KW-0862">Zinc</keyword>
<evidence type="ECO:0000256" key="2">
    <source>
        <dbReference type="ARBA" id="ARBA00022679"/>
    </source>
</evidence>
<dbReference type="STRING" id="357750.A0A2S6C1S9"/>
<comment type="caution">
    <text evidence="6">The sequence shown here is derived from an EMBL/GenBank/DDBJ whole genome shotgun (WGS) entry which is preliminary data.</text>
</comment>
<dbReference type="Gene3D" id="3.40.50.1220">
    <property type="entry name" value="TPP-binding domain"/>
    <property type="match status" value="2"/>
</dbReference>
<feature type="binding site" evidence="4">
    <location>
        <position position="125"/>
    </location>
    <ligand>
        <name>Zn(2+)</name>
        <dbReference type="ChEBI" id="CHEBI:29105"/>
    </ligand>
</feature>
<evidence type="ECO:0000256" key="3">
    <source>
        <dbReference type="ARBA" id="ARBA00023027"/>
    </source>
</evidence>
<dbReference type="Proteomes" id="UP000237631">
    <property type="component" value="Unassembled WGS sequence"/>
</dbReference>
<feature type="active site" description="Proton acceptor" evidence="4">
    <location>
        <position position="114"/>
    </location>
</feature>
<evidence type="ECO:0000313" key="6">
    <source>
        <dbReference type="EMBL" id="PPJ53656.1"/>
    </source>
</evidence>
<dbReference type="OrthoDB" id="424302at2759"/>
<keyword evidence="2" id="KW-0808">Transferase</keyword>
<feature type="binding site" evidence="4">
    <location>
        <position position="194"/>
    </location>
    <ligand>
        <name>Zn(2+)</name>
        <dbReference type="ChEBI" id="CHEBI:29105"/>
    </ligand>
</feature>
<sequence length="342" mass="36943">MRIPYTQPLPSPTIVPARATTIGGAVDALKNFLSHDHERGKTVILSGAGISVSSGLSDYRGSQGTYTLNKTKPNPAHYAVKELGDLGFISQVITQNVDSFHPQAHPNLETLELHGYLRSTVCLTCRSEYSRAAFQDDLSRMNPQWSDFLKEMLATGALATEDPAERRRRGLKTNPDGDVDVPGVEYSTFRYPPCPNCHKDARDGSKIIRTDSDGAWATGSNAGILKPAVIMFGESIPGPSKSAVEAAVDGADSMLILGSSLATYSAWRLVKRAREQGKRIAAINMGGIRGEEAFFRHLSSDGDGREGVRCSLPLEQALPALASGLRADSDKTSFRPAPWADR</sequence>
<proteinExistence type="inferred from homology"/>
<keyword evidence="7" id="KW-1185">Reference proteome</keyword>
<dbReference type="InterPro" id="IPR026591">
    <property type="entry name" value="Sirtuin_cat_small_dom_sf"/>
</dbReference>
<keyword evidence="3" id="KW-0520">NAD</keyword>
<accession>A0A2S6C1S9</accession>
<evidence type="ECO:0000259" key="5">
    <source>
        <dbReference type="PROSITE" id="PS50305"/>
    </source>
</evidence>
<keyword evidence="4" id="KW-0479">Metal-binding</keyword>
<comment type="similarity">
    <text evidence="1">Belongs to the sirtuin family. Class I subfamily.</text>
</comment>
<feature type="binding site" evidence="4">
    <location>
        <position position="122"/>
    </location>
    <ligand>
        <name>Zn(2+)</name>
        <dbReference type="ChEBI" id="CHEBI:29105"/>
    </ligand>
</feature>
<protein>
    <recommendedName>
        <fullName evidence="5">Deacetylase sirtuin-type domain-containing protein</fullName>
    </recommendedName>
</protein>
<reference evidence="7" key="1">
    <citation type="journal article" date="2017" name="bioRxiv">
        <title>Conservation of a gene cluster reveals novel cercosporin biosynthetic mechanisms and extends production to the genus Colletotrichum.</title>
        <authorList>
            <person name="de Jonge R."/>
            <person name="Ebert M.K."/>
            <person name="Huitt-Roehl C.R."/>
            <person name="Pal P."/>
            <person name="Suttle J.C."/>
            <person name="Spanner R.E."/>
            <person name="Neubauer J.D."/>
            <person name="Jurick W.M.II."/>
            <person name="Stott K.A."/>
            <person name="Secor G.A."/>
            <person name="Thomma B.P.H.J."/>
            <person name="Van de Peer Y."/>
            <person name="Townsend C.A."/>
            <person name="Bolton M.D."/>
        </authorList>
    </citation>
    <scope>NUCLEOTIDE SEQUENCE [LARGE SCALE GENOMIC DNA]</scope>
    <source>
        <strain evidence="7">CBS538.71</strain>
    </source>
</reference>
<dbReference type="GO" id="GO:0070403">
    <property type="term" value="F:NAD+ binding"/>
    <property type="evidence" value="ECO:0007669"/>
    <property type="project" value="InterPro"/>
</dbReference>
<dbReference type="InterPro" id="IPR029035">
    <property type="entry name" value="DHS-like_NAD/FAD-binding_dom"/>
</dbReference>
<dbReference type="PANTHER" id="PTHR47651:SF17">
    <property type="entry name" value="DEACETYLASE SIRTUIN-TYPE DOMAIN-CONTAINING PROTEIN"/>
    <property type="match status" value="1"/>
</dbReference>
<feature type="domain" description="Deacetylase sirtuin-type" evidence="5">
    <location>
        <begin position="18"/>
        <end position="328"/>
    </location>
</feature>
<dbReference type="GO" id="GO:0016740">
    <property type="term" value="F:transferase activity"/>
    <property type="evidence" value="ECO:0007669"/>
    <property type="project" value="UniProtKB-KW"/>
</dbReference>
<evidence type="ECO:0000256" key="1">
    <source>
        <dbReference type="ARBA" id="ARBA00006924"/>
    </source>
</evidence>
<dbReference type="SUPFAM" id="SSF52467">
    <property type="entry name" value="DHS-like NAD/FAD-binding domain"/>
    <property type="match status" value="1"/>
</dbReference>
<dbReference type="GO" id="GO:0046872">
    <property type="term" value="F:metal ion binding"/>
    <property type="evidence" value="ECO:0007669"/>
    <property type="project" value="UniProtKB-KW"/>
</dbReference>
<dbReference type="Gene3D" id="3.30.1600.10">
    <property type="entry name" value="SIR2/SIRT2 'Small Domain"/>
    <property type="match status" value="2"/>
</dbReference>